<dbReference type="PANTHER" id="PTHR43737">
    <property type="entry name" value="BLL7424 PROTEIN"/>
    <property type="match status" value="1"/>
</dbReference>
<sequence>MTNKPTMNASRRAFLQRASTLSIAGVATPWALNLAALSEASAANATDYKATVCIFLYGGNDYGNTVVPYDTSGYNAYFNLRPNLGYAQSSLTNTVLNPLNTPVDSAGFSHQYALAPELAPLMPIFNAGKMAVILNVGTLMQPTTKLQYTNKSVPLPPKLFSHNDQQSVWQSTSSEGAKSGWGGKMGDLFQSANTNSTFTCINVSGNAVYLSGNTAVQYQISTNGSVPLNGLKSPLFGSTACSTALQNLVTQTRSNLLENEYNRINARAIGANQILTGALASAPALKTVFPTQNNLGDQLKMVARMISIAATTGAKRQVFFVSMNGFDTHDGLVTIHPKLMTGLADAMSAFYNATVELGVANNVTSFTASDFGRTLSGNNDGSDHGWGSMHFVMGGAVNGQRFYGTPPIIANNGPDDVGQGRLLPTTSVDQYAATLGKWLGLSDSDLLTLLPNLTNYNASSRNLGFV</sequence>
<dbReference type="PANTHER" id="PTHR43737:SF1">
    <property type="entry name" value="DUF1501 DOMAIN-CONTAINING PROTEIN"/>
    <property type="match status" value="1"/>
</dbReference>
<dbReference type="AlphaFoldDB" id="A0A923HFM3"/>
<dbReference type="Proteomes" id="UP000634011">
    <property type="component" value="Unassembled WGS sequence"/>
</dbReference>
<dbReference type="InterPro" id="IPR010869">
    <property type="entry name" value="DUF1501"/>
</dbReference>
<dbReference type="Pfam" id="PF07394">
    <property type="entry name" value="DUF1501"/>
    <property type="match status" value="1"/>
</dbReference>
<dbReference type="RefSeq" id="WP_186912061.1">
    <property type="nucleotide sequence ID" value="NZ_JACOFV010000006.1"/>
</dbReference>
<dbReference type="InterPro" id="IPR006311">
    <property type="entry name" value="TAT_signal"/>
</dbReference>
<name>A0A923HFM3_9BURK</name>
<evidence type="ECO:0000313" key="1">
    <source>
        <dbReference type="EMBL" id="MBC3862150.1"/>
    </source>
</evidence>
<keyword evidence="2" id="KW-1185">Reference proteome</keyword>
<proteinExistence type="predicted"/>
<dbReference type="PROSITE" id="PS51318">
    <property type="entry name" value="TAT"/>
    <property type="match status" value="1"/>
</dbReference>
<gene>
    <name evidence="1" type="ORF">H8K32_08585</name>
</gene>
<dbReference type="EMBL" id="JACOFV010000006">
    <property type="protein sequence ID" value="MBC3862150.1"/>
    <property type="molecule type" value="Genomic_DNA"/>
</dbReference>
<protein>
    <submittedName>
        <fullName evidence="1">DUF1501 domain-containing protein</fullName>
    </submittedName>
</protein>
<comment type="caution">
    <text evidence="1">The sequence shown here is derived from an EMBL/GenBank/DDBJ whole genome shotgun (WGS) entry which is preliminary data.</text>
</comment>
<evidence type="ECO:0000313" key="2">
    <source>
        <dbReference type="Proteomes" id="UP000634011"/>
    </source>
</evidence>
<accession>A0A923HFM3</accession>
<reference evidence="1" key="1">
    <citation type="submission" date="2020-08" db="EMBL/GenBank/DDBJ databases">
        <title>Novel species isolated from subtropical streams in China.</title>
        <authorList>
            <person name="Lu H."/>
        </authorList>
    </citation>
    <scope>NUCLEOTIDE SEQUENCE</scope>
    <source>
        <strain evidence="1">KACC 12607</strain>
    </source>
</reference>
<organism evidence="1 2">
    <name type="scientific">Undibacterium jejuense</name>
    <dbReference type="NCBI Taxonomy" id="1344949"/>
    <lineage>
        <taxon>Bacteria</taxon>
        <taxon>Pseudomonadati</taxon>
        <taxon>Pseudomonadota</taxon>
        <taxon>Betaproteobacteria</taxon>
        <taxon>Burkholderiales</taxon>
        <taxon>Oxalobacteraceae</taxon>
        <taxon>Undibacterium</taxon>
    </lineage>
</organism>